<keyword evidence="3" id="KW-1185">Reference proteome</keyword>
<feature type="region of interest" description="Disordered" evidence="1">
    <location>
        <begin position="1"/>
        <end position="51"/>
    </location>
</feature>
<accession>A0A2Z6MG13</accession>
<gene>
    <name evidence="2" type="ORF">TSUD_37660</name>
</gene>
<sequence length="63" mass="6787">MLQHTPSFSNAHSSLLNLLTTPHSRNHPSASHDATPTSKPDANLSIPPKLGNYNTIRSLKSLA</sequence>
<evidence type="ECO:0000313" key="3">
    <source>
        <dbReference type="Proteomes" id="UP000242715"/>
    </source>
</evidence>
<feature type="compositionally biased region" description="Polar residues" evidence="1">
    <location>
        <begin position="1"/>
        <end position="40"/>
    </location>
</feature>
<reference evidence="3" key="1">
    <citation type="journal article" date="2017" name="Front. Plant Sci.">
        <title>Climate Clever Clovers: New Paradigm to Reduce the Environmental Footprint of Ruminants by Breeding Low Methanogenic Forages Utilizing Haplotype Variation.</title>
        <authorList>
            <person name="Kaur P."/>
            <person name="Appels R."/>
            <person name="Bayer P.E."/>
            <person name="Keeble-Gagnere G."/>
            <person name="Wang J."/>
            <person name="Hirakawa H."/>
            <person name="Shirasawa K."/>
            <person name="Vercoe P."/>
            <person name="Stefanova K."/>
            <person name="Durmic Z."/>
            <person name="Nichols P."/>
            <person name="Revell C."/>
            <person name="Isobe S.N."/>
            <person name="Edwards D."/>
            <person name="Erskine W."/>
        </authorList>
    </citation>
    <scope>NUCLEOTIDE SEQUENCE [LARGE SCALE GENOMIC DNA]</scope>
    <source>
        <strain evidence="3">cv. Daliak</strain>
    </source>
</reference>
<evidence type="ECO:0000256" key="1">
    <source>
        <dbReference type="SAM" id="MobiDB-lite"/>
    </source>
</evidence>
<protein>
    <submittedName>
        <fullName evidence="2">Uncharacterized protein</fullName>
    </submittedName>
</protein>
<dbReference type="AlphaFoldDB" id="A0A2Z6MG13"/>
<organism evidence="2 3">
    <name type="scientific">Trifolium subterraneum</name>
    <name type="common">Subterranean clover</name>
    <dbReference type="NCBI Taxonomy" id="3900"/>
    <lineage>
        <taxon>Eukaryota</taxon>
        <taxon>Viridiplantae</taxon>
        <taxon>Streptophyta</taxon>
        <taxon>Embryophyta</taxon>
        <taxon>Tracheophyta</taxon>
        <taxon>Spermatophyta</taxon>
        <taxon>Magnoliopsida</taxon>
        <taxon>eudicotyledons</taxon>
        <taxon>Gunneridae</taxon>
        <taxon>Pentapetalae</taxon>
        <taxon>rosids</taxon>
        <taxon>fabids</taxon>
        <taxon>Fabales</taxon>
        <taxon>Fabaceae</taxon>
        <taxon>Papilionoideae</taxon>
        <taxon>50 kb inversion clade</taxon>
        <taxon>NPAAA clade</taxon>
        <taxon>Hologalegina</taxon>
        <taxon>IRL clade</taxon>
        <taxon>Trifolieae</taxon>
        <taxon>Trifolium</taxon>
    </lineage>
</organism>
<evidence type="ECO:0000313" key="2">
    <source>
        <dbReference type="EMBL" id="GAU17008.1"/>
    </source>
</evidence>
<name>A0A2Z6MG13_TRISU</name>
<dbReference type="EMBL" id="DF973165">
    <property type="protein sequence ID" value="GAU17008.1"/>
    <property type="molecule type" value="Genomic_DNA"/>
</dbReference>
<proteinExistence type="predicted"/>
<dbReference type="Proteomes" id="UP000242715">
    <property type="component" value="Unassembled WGS sequence"/>
</dbReference>